<dbReference type="SUPFAM" id="SSF51412">
    <property type="entry name" value="Inosine monophosphate dehydrogenase (IMPDH)"/>
    <property type="match status" value="1"/>
</dbReference>
<dbReference type="Pfam" id="PF00478">
    <property type="entry name" value="IMPDH"/>
    <property type="match status" value="1"/>
</dbReference>
<keyword evidence="4" id="KW-0658">Purine biosynthesis</keyword>
<dbReference type="PATRIC" id="fig|1618608.3.peg.726"/>
<gene>
    <name evidence="10" type="ORF">UY61_C0055G0004</name>
</gene>
<comment type="cofactor">
    <cofactor evidence="1">
        <name>K(+)</name>
        <dbReference type="ChEBI" id="CHEBI:29103"/>
    </cofactor>
</comment>
<reference evidence="10 11" key="1">
    <citation type="journal article" date="2015" name="Nature">
        <title>rRNA introns, odd ribosomes, and small enigmatic genomes across a large radiation of phyla.</title>
        <authorList>
            <person name="Brown C.T."/>
            <person name="Hug L.A."/>
            <person name="Thomas B.C."/>
            <person name="Sharon I."/>
            <person name="Castelle C.J."/>
            <person name="Singh A."/>
            <person name="Wilkins M.J."/>
            <person name="Williams K.H."/>
            <person name="Banfield J.F."/>
        </authorList>
    </citation>
    <scope>NUCLEOTIDE SEQUENCE [LARGE SCALE GENOMIC DNA]</scope>
</reference>
<evidence type="ECO:0000256" key="2">
    <source>
        <dbReference type="ARBA" id="ARBA00005502"/>
    </source>
</evidence>
<organism evidence="10 11">
    <name type="scientific">Candidatus Adlerbacteria bacterium GW2011_GWC1_50_9</name>
    <dbReference type="NCBI Taxonomy" id="1618608"/>
    <lineage>
        <taxon>Bacteria</taxon>
        <taxon>Candidatus Adleribacteriota</taxon>
    </lineage>
</organism>
<evidence type="ECO:0000256" key="6">
    <source>
        <dbReference type="ARBA" id="ARBA00023002"/>
    </source>
</evidence>
<dbReference type="CDD" id="cd00381">
    <property type="entry name" value="IMPDH"/>
    <property type="match status" value="1"/>
</dbReference>
<dbReference type="InterPro" id="IPR005990">
    <property type="entry name" value="IMP_DH"/>
</dbReference>
<evidence type="ECO:0000256" key="4">
    <source>
        <dbReference type="ARBA" id="ARBA00022755"/>
    </source>
</evidence>
<dbReference type="GO" id="GO:0006183">
    <property type="term" value="P:GTP biosynthetic process"/>
    <property type="evidence" value="ECO:0007669"/>
    <property type="project" value="TreeGrafter"/>
</dbReference>
<feature type="domain" description="IMP dehydrogenase/GMP reductase" evidence="9">
    <location>
        <begin position="32"/>
        <end position="364"/>
    </location>
</feature>
<dbReference type="PROSITE" id="PS00487">
    <property type="entry name" value="IMP_DH_GMP_RED"/>
    <property type="match status" value="1"/>
</dbReference>
<dbReference type="Proteomes" id="UP000034201">
    <property type="component" value="Unassembled WGS sequence"/>
</dbReference>
<dbReference type="GO" id="GO:0006177">
    <property type="term" value="P:GMP biosynthetic process"/>
    <property type="evidence" value="ECO:0007669"/>
    <property type="project" value="UniProtKB-KW"/>
</dbReference>
<evidence type="ECO:0000256" key="5">
    <source>
        <dbReference type="ARBA" id="ARBA00022958"/>
    </source>
</evidence>
<sequence>MCTSILNSVERELRKCTGKVESSMGVKIIKEGFTFDDVLIVPSASRMEPSEASLKINIAGIELSVPFLSAAMDRVTEARMAIALGKLGGLGVIHRNCSISDQVAMVSEAKKAGVPVAAACGPFAAERATALDKANCDVIVIDCAHGHNLNVVESARKIKKSLKHAKMIFGNIATAEAAKAACTFADAVKVGVGPGSICTTRIISGVGVPQLSAIIDVVSVASKKKVPVIADGGIRTSGDIAKALAAGASAVMIGNIFAGSDETPGKMVEKDSKKFKEYRGMGSAAVIQSAAGQERYFTHGRKAVPEGVEALVPYKGPVSELVATLASGLQVGMGYAGAKTIPEFNKKAQFIRITHASIAEGKPHSLSGIIE</sequence>
<evidence type="ECO:0000313" key="11">
    <source>
        <dbReference type="Proteomes" id="UP000034201"/>
    </source>
</evidence>
<dbReference type="FunFam" id="3.20.20.70:FF:000424">
    <property type="entry name" value="Inosine-5'-monophosphate dehydrogenase 2"/>
    <property type="match status" value="1"/>
</dbReference>
<comment type="caution">
    <text evidence="10">The sequence shown here is derived from an EMBL/GenBank/DDBJ whole genome shotgun (WGS) entry which is preliminary data.</text>
</comment>
<dbReference type="InterPro" id="IPR015875">
    <property type="entry name" value="IMP_DH/GMP_Rdtase_CS"/>
</dbReference>
<evidence type="ECO:0000256" key="1">
    <source>
        <dbReference type="ARBA" id="ARBA00001958"/>
    </source>
</evidence>
<dbReference type="Gene3D" id="3.20.20.70">
    <property type="entry name" value="Aldolase class I"/>
    <property type="match status" value="1"/>
</dbReference>
<keyword evidence="7" id="KW-0520">NAD</keyword>
<comment type="similarity">
    <text evidence="2">Belongs to the IMPDH/GMPR family.</text>
</comment>
<protein>
    <submittedName>
        <fullName evidence="10">Inosine-5'-monophosphate dehydrogenase</fullName>
    </submittedName>
</protein>
<evidence type="ECO:0000259" key="9">
    <source>
        <dbReference type="Pfam" id="PF00478"/>
    </source>
</evidence>
<dbReference type="GO" id="GO:0003938">
    <property type="term" value="F:IMP dehydrogenase activity"/>
    <property type="evidence" value="ECO:0007669"/>
    <property type="project" value="UniProtKB-EC"/>
</dbReference>
<evidence type="ECO:0000256" key="3">
    <source>
        <dbReference type="ARBA" id="ARBA00022749"/>
    </source>
</evidence>
<evidence type="ECO:0000256" key="7">
    <source>
        <dbReference type="ARBA" id="ARBA00023027"/>
    </source>
</evidence>
<proteinExistence type="inferred from homology"/>
<accession>A0A0G1WLM3</accession>
<dbReference type="InterPro" id="IPR013785">
    <property type="entry name" value="Aldolase_TIM"/>
</dbReference>
<dbReference type="InterPro" id="IPR001093">
    <property type="entry name" value="IMP_DH_GMPRt"/>
</dbReference>
<dbReference type="AlphaFoldDB" id="A0A0G1WLM3"/>
<evidence type="ECO:0000256" key="8">
    <source>
        <dbReference type="ARBA" id="ARBA00048028"/>
    </source>
</evidence>
<name>A0A0G1WLM3_9BACT</name>
<keyword evidence="5" id="KW-0630">Potassium</keyword>
<keyword evidence="3" id="KW-0332">GMP biosynthesis</keyword>
<dbReference type="EMBL" id="LCQQ01000055">
    <property type="protein sequence ID" value="KKW19515.1"/>
    <property type="molecule type" value="Genomic_DNA"/>
</dbReference>
<dbReference type="PANTHER" id="PTHR11911">
    <property type="entry name" value="INOSINE-5-MONOPHOSPHATE DEHYDROGENASE RELATED"/>
    <property type="match status" value="1"/>
</dbReference>
<dbReference type="PANTHER" id="PTHR11911:SF111">
    <property type="entry name" value="INOSINE-5'-MONOPHOSPHATE DEHYDROGENASE"/>
    <property type="match status" value="1"/>
</dbReference>
<dbReference type="SMART" id="SM01240">
    <property type="entry name" value="IMPDH"/>
    <property type="match status" value="1"/>
</dbReference>
<evidence type="ECO:0000313" key="10">
    <source>
        <dbReference type="EMBL" id="KKW19515.1"/>
    </source>
</evidence>
<keyword evidence="6" id="KW-0560">Oxidoreductase</keyword>
<comment type="catalytic activity">
    <reaction evidence="8">
        <text>IMP + NAD(+) + H2O = XMP + NADH + H(+)</text>
        <dbReference type="Rhea" id="RHEA:11708"/>
        <dbReference type="ChEBI" id="CHEBI:15377"/>
        <dbReference type="ChEBI" id="CHEBI:15378"/>
        <dbReference type="ChEBI" id="CHEBI:57464"/>
        <dbReference type="ChEBI" id="CHEBI:57540"/>
        <dbReference type="ChEBI" id="CHEBI:57945"/>
        <dbReference type="ChEBI" id="CHEBI:58053"/>
        <dbReference type="EC" id="1.1.1.205"/>
    </reaction>
</comment>